<gene>
    <name evidence="2" type="ORF">Tco_1124753</name>
</gene>
<feature type="region of interest" description="Disordered" evidence="1">
    <location>
        <begin position="749"/>
        <end position="788"/>
    </location>
</feature>
<proteinExistence type="predicted"/>
<reference evidence="2" key="2">
    <citation type="submission" date="2022-01" db="EMBL/GenBank/DDBJ databases">
        <authorList>
            <person name="Yamashiro T."/>
            <person name="Shiraishi A."/>
            <person name="Satake H."/>
            <person name="Nakayama K."/>
        </authorList>
    </citation>
    <scope>NUCLEOTIDE SEQUENCE</scope>
</reference>
<feature type="region of interest" description="Disordered" evidence="1">
    <location>
        <begin position="170"/>
        <end position="197"/>
    </location>
</feature>
<feature type="compositionally biased region" description="Basic and acidic residues" evidence="1">
    <location>
        <begin position="749"/>
        <end position="765"/>
    </location>
</feature>
<comment type="caution">
    <text evidence="2">The sequence shown here is derived from an EMBL/GenBank/DDBJ whole genome shotgun (WGS) entry which is preliminary data.</text>
</comment>
<keyword evidence="3" id="KW-1185">Reference proteome</keyword>
<accession>A0ABQ5J9W2</accession>
<dbReference type="PANTHER" id="PTHR11439:SF495">
    <property type="entry name" value="REVERSE TRANSCRIPTASE, RNA-DEPENDENT DNA POLYMERASE-RELATED"/>
    <property type="match status" value="1"/>
</dbReference>
<feature type="compositionally biased region" description="Polar residues" evidence="1">
    <location>
        <begin position="770"/>
        <end position="780"/>
    </location>
</feature>
<evidence type="ECO:0000313" key="2">
    <source>
        <dbReference type="EMBL" id="GJU08323.1"/>
    </source>
</evidence>
<sequence length="788" mass="89248">METQKPLLKDEDGEEVDVHMHRSMIDSLMHLTSSRPDIMFTVCACARYQVNQMVLHLHAMKRIFRASLDRKSTTGGCQFLRCRLISWQCKKQIVVANSTIKAEYVDASSCCGQVSIVKTINREVQLHALVDGKKIIIFEASVRRDIKLEDEEDEAVHKELGDSLVRAATTTSSLEAEQDSGNITKTRSKATPNESSFLGTTLGGGLVLDLEKTKTTQGNEIACLKRRFKKLEKKDRSRTHKLKRLYKVGLTARVESSGDEESLGKDASKEGRINVIDADEDITLVNVQDDVDKEMYDVGTVTGDEVFAEQEVATKDAILTSDKGTLAQALAALKSVKPKVKRMFIEEPNVPVNVVSASTKVSVATTTTATIPTPRKGIVITELEPVKKISKKDLIRLDEEAAKRLQVEFDEEERLAREKDEANVALTEEWMIFRLRLRAFKRVNTFVDFRTDLVGRRRGEESKERGNLKTMFEPHVEDEIWKLQQRYKVLSWKLFDSYGVHCLSLQSGMIYMLVEKRYPLTPPTITDMLNKKLQGRIVGIKSLLNAASITAAHIRVNVAQLYMDQDSAHIMAASKVPMLKPGKIELWRMRIEQYIQMIDYALWEVIENGATLPKTQVVEGVTTVMPITSVEDKAQIRLEDAKLLLEAVEKRFGGNATTKKTQRILLKQQYENFTAPSSEMLDQTFDRLLKLVSQLELLDEKISQEDVNENQPNSPQLVHEDLQQIHPDDIEEMDLRWQMAMLTMRARRECKAPRNQDNKNKESSRRSVPVETSTPTSLVSCDSLGGYD</sequence>
<dbReference type="Proteomes" id="UP001151760">
    <property type="component" value="Unassembled WGS sequence"/>
</dbReference>
<protein>
    <submittedName>
        <fullName evidence="2">Uncharacterized protein</fullName>
    </submittedName>
</protein>
<name>A0ABQ5J9W2_9ASTR</name>
<organism evidence="2 3">
    <name type="scientific">Tanacetum coccineum</name>
    <dbReference type="NCBI Taxonomy" id="301880"/>
    <lineage>
        <taxon>Eukaryota</taxon>
        <taxon>Viridiplantae</taxon>
        <taxon>Streptophyta</taxon>
        <taxon>Embryophyta</taxon>
        <taxon>Tracheophyta</taxon>
        <taxon>Spermatophyta</taxon>
        <taxon>Magnoliopsida</taxon>
        <taxon>eudicotyledons</taxon>
        <taxon>Gunneridae</taxon>
        <taxon>Pentapetalae</taxon>
        <taxon>asterids</taxon>
        <taxon>campanulids</taxon>
        <taxon>Asterales</taxon>
        <taxon>Asteraceae</taxon>
        <taxon>Asteroideae</taxon>
        <taxon>Anthemideae</taxon>
        <taxon>Anthemidinae</taxon>
        <taxon>Tanacetum</taxon>
    </lineage>
</organism>
<reference evidence="2" key="1">
    <citation type="journal article" date="2022" name="Int. J. Mol. Sci.">
        <title>Draft Genome of Tanacetum Coccineum: Genomic Comparison of Closely Related Tanacetum-Family Plants.</title>
        <authorList>
            <person name="Yamashiro T."/>
            <person name="Shiraishi A."/>
            <person name="Nakayama K."/>
            <person name="Satake H."/>
        </authorList>
    </citation>
    <scope>NUCLEOTIDE SEQUENCE</scope>
</reference>
<evidence type="ECO:0000313" key="3">
    <source>
        <dbReference type="Proteomes" id="UP001151760"/>
    </source>
</evidence>
<dbReference type="PANTHER" id="PTHR11439">
    <property type="entry name" value="GAG-POL-RELATED RETROTRANSPOSON"/>
    <property type="match status" value="1"/>
</dbReference>
<dbReference type="EMBL" id="BQNB010021621">
    <property type="protein sequence ID" value="GJU08323.1"/>
    <property type="molecule type" value="Genomic_DNA"/>
</dbReference>
<evidence type="ECO:0000256" key="1">
    <source>
        <dbReference type="SAM" id="MobiDB-lite"/>
    </source>
</evidence>